<keyword evidence="1" id="KW-0812">Transmembrane</keyword>
<evidence type="ECO:0000313" key="3">
    <source>
        <dbReference type="Proteomes" id="UP000053051"/>
    </source>
</evidence>
<dbReference type="Proteomes" id="UP000053051">
    <property type="component" value="Unassembled WGS sequence"/>
</dbReference>
<gene>
    <name evidence="2" type="ORF">RINTHH_13270</name>
</gene>
<dbReference type="InterPro" id="IPR054663">
    <property type="entry name" value="FraC"/>
</dbReference>
<dbReference type="STRING" id="1165094.RINTHH_13270"/>
<reference evidence="3" key="2">
    <citation type="submission" date="2016-01" db="EMBL/GenBank/DDBJ databases">
        <title>Diatom-associated endosymboitic cyanobacterium lacks core nitrogen metabolism enzymes.</title>
        <authorList>
            <person name="Hilton J.A."/>
            <person name="Foster R.A."/>
            <person name="Tripp H.J."/>
            <person name="Carter B.J."/>
            <person name="Zehr J.P."/>
            <person name="Villareal T.A."/>
        </authorList>
    </citation>
    <scope>NUCLEOTIDE SEQUENCE [LARGE SCALE GENOMIC DNA]</scope>
    <source>
        <strain evidence="3">HH01</strain>
    </source>
</reference>
<feature type="transmembrane region" description="Helical" evidence="1">
    <location>
        <begin position="48"/>
        <end position="69"/>
    </location>
</feature>
<dbReference type="AlphaFoldDB" id="M1WZC8"/>
<keyword evidence="1" id="KW-0472">Membrane</keyword>
<evidence type="ECO:0000256" key="1">
    <source>
        <dbReference type="SAM" id="Phobius"/>
    </source>
</evidence>
<dbReference type="EMBL" id="CAIY01000044">
    <property type="protein sequence ID" value="CCH67482.1"/>
    <property type="molecule type" value="Genomic_DNA"/>
</dbReference>
<feature type="transmembrane region" description="Helical" evidence="1">
    <location>
        <begin position="89"/>
        <end position="113"/>
    </location>
</feature>
<dbReference type="Pfam" id="PF24301">
    <property type="entry name" value="FraC"/>
    <property type="match status" value="1"/>
</dbReference>
<dbReference type="NCBIfam" id="NF045624">
    <property type="entry name" value="filament_FraC"/>
    <property type="match status" value="1"/>
</dbReference>
<sequence length="187" mass="21496">MQTFLPFDISPIMPLGIILFDFLFLILAIPIEACVLKTRLKFDQKSSVFYATSINIFANISGWLIFFFVEPYLSPKYKSELLSYVFFNHFQLSSTYNLILFIAFIIFCVTFLFKTMTLKLLLFIWNKSDKEKPAEEAVIPQRRSLRRYNLNTLQGTSIATSVLMANSLSYSAITIVLALCLSVTFTN</sequence>
<accession>M1WZC8</accession>
<evidence type="ECO:0000313" key="2">
    <source>
        <dbReference type="EMBL" id="CCH67482.1"/>
    </source>
</evidence>
<protein>
    <submittedName>
        <fullName evidence="2">Filament integrity protein</fullName>
    </submittedName>
</protein>
<feature type="transmembrane region" description="Helical" evidence="1">
    <location>
        <begin position="167"/>
        <end position="185"/>
    </location>
</feature>
<feature type="transmembrane region" description="Helical" evidence="1">
    <location>
        <begin position="12"/>
        <end position="36"/>
    </location>
</feature>
<keyword evidence="3" id="KW-1185">Reference proteome</keyword>
<proteinExistence type="predicted"/>
<organism evidence="2 3">
    <name type="scientific">Richelia intracellularis HH01</name>
    <dbReference type="NCBI Taxonomy" id="1165094"/>
    <lineage>
        <taxon>Bacteria</taxon>
        <taxon>Bacillati</taxon>
        <taxon>Cyanobacteriota</taxon>
        <taxon>Cyanophyceae</taxon>
        <taxon>Nostocales</taxon>
        <taxon>Nostocaceae</taxon>
        <taxon>Richelia</taxon>
    </lineage>
</organism>
<keyword evidence="1" id="KW-1133">Transmembrane helix</keyword>
<comment type="caution">
    <text evidence="2">The sequence shown here is derived from an EMBL/GenBank/DDBJ whole genome shotgun (WGS) entry which is preliminary data.</text>
</comment>
<reference evidence="2 3" key="1">
    <citation type="submission" date="2012-05" db="EMBL/GenBank/DDBJ databases">
        <authorList>
            <person name="Hilton J."/>
        </authorList>
    </citation>
    <scope>NUCLEOTIDE SEQUENCE [LARGE SCALE GENOMIC DNA]</scope>
    <source>
        <strain evidence="2 3">HH01</strain>
    </source>
</reference>
<dbReference type="RefSeq" id="WP_008234127.1">
    <property type="nucleotide sequence ID" value="NZ_CAIY01000044.1"/>
</dbReference>
<name>M1WZC8_9NOST</name>
<dbReference type="OrthoDB" id="454780at2"/>